<dbReference type="InterPro" id="IPR010296">
    <property type="entry name" value="DUF899_thioredox"/>
</dbReference>
<dbReference type="EMBL" id="JAHXDN010000002">
    <property type="protein sequence ID" value="MBW4707355.1"/>
    <property type="molecule type" value="Genomic_DNA"/>
</dbReference>
<evidence type="ECO:0000313" key="1">
    <source>
        <dbReference type="EMBL" id="MBW4707355.1"/>
    </source>
</evidence>
<organism evidence="1 2">
    <name type="scientific">Roseobacter insulae</name>
    <dbReference type="NCBI Taxonomy" id="2859783"/>
    <lineage>
        <taxon>Bacteria</taxon>
        <taxon>Pseudomonadati</taxon>
        <taxon>Pseudomonadota</taxon>
        <taxon>Alphaproteobacteria</taxon>
        <taxon>Rhodobacterales</taxon>
        <taxon>Roseobacteraceae</taxon>
        <taxon>Roseobacter</taxon>
    </lineage>
</organism>
<dbReference type="AlphaFoldDB" id="A0A9X1JXK7"/>
<sequence length="230" mass="26040">MPNLVSRENWLSQRLKLLEKEKNFTRDRDALSHARRDLPMVEITTPYRFATVEGEKSLPDLFADKEQLLVYHFMYGPEWESGCPSCSFFVDNFEGIETHLAARNTALVLASNAPLATLEAYRARMGWTIPWVSALNTSFGEDFGVSFPTQADMDGNSYNYGKKPYAGESPGLSVFYKLNDGRVAHSYSTYGRGLDILNGAYNLLDLTPNGRDEADLPYAQAWVRRHDEYA</sequence>
<protein>
    <submittedName>
        <fullName evidence="1">DUF899 domain-containing protein</fullName>
    </submittedName>
</protein>
<comment type="caution">
    <text evidence="1">The sequence shown here is derived from an EMBL/GenBank/DDBJ whole genome shotgun (WGS) entry which is preliminary data.</text>
</comment>
<proteinExistence type="predicted"/>
<evidence type="ECO:0000313" key="2">
    <source>
        <dbReference type="Proteomes" id="UP001138661"/>
    </source>
</evidence>
<gene>
    <name evidence="1" type="ORF">KX928_06115</name>
</gene>
<name>A0A9X1JXK7_9RHOB</name>
<dbReference type="Pfam" id="PF05988">
    <property type="entry name" value="DUF899"/>
    <property type="match status" value="1"/>
</dbReference>
<dbReference type="Proteomes" id="UP001138661">
    <property type="component" value="Unassembled WGS sequence"/>
</dbReference>
<reference evidence="1" key="1">
    <citation type="submission" date="2021-07" db="EMBL/GenBank/DDBJ databases">
        <title>Roseobacter insulae sp. nov., isolated from a tidal flat.</title>
        <authorList>
            <person name="Park S."/>
            <person name="Yoon J.-H."/>
        </authorList>
    </citation>
    <scope>NUCLEOTIDE SEQUENCE</scope>
    <source>
        <strain evidence="1">YSTF-M11</strain>
    </source>
</reference>
<keyword evidence="2" id="KW-1185">Reference proteome</keyword>
<accession>A0A9X1JXK7</accession>
<dbReference type="RefSeq" id="WP_219500154.1">
    <property type="nucleotide sequence ID" value="NZ_JAHXDN010000002.1"/>
</dbReference>